<comment type="caution">
    <text evidence="3">The sequence shown here is derived from an EMBL/GenBank/DDBJ whole genome shotgun (WGS) entry which is preliminary data.</text>
</comment>
<dbReference type="PROSITE" id="PS51257">
    <property type="entry name" value="PROKAR_LIPOPROTEIN"/>
    <property type="match status" value="1"/>
</dbReference>
<name>A0A0M3AVW1_9SPHN</name>
<evidence type="ECO:0000313" key="4">
    <source>
        <dbReference type="Proteomes" id="UP000033874"/>
    </source>
</evidence>
<evidence type="ECO:0000256" key="2">
    <source>
        <dbReference type="SAM" id="SignalP"/>
    </source>
</evidence>
<dbReference type="STRING" id="56193.YP76_07385"/>
<reference evidence="3 4" key="1">
    <citation type="submission" date="2015-04" db="EMBL/GenBank/DDBJ databases">
        <title>Genome sequence of aromatic hydrocarbons-degrading Sphingobium chungbukense DJ77.</title>
        <authorList>
            <person name="Kim Y.-C."/>
            <person name="Chae J.-C."/>
        </authorList>
    </citation>
    <scope>NUCLEOTIDE SEQUENCE [LARGE SCALE GENOMIC DNA]</scope>
    <source>
        <strain evidence="3 4">DJ77</strain>
    </source>
</reference>
<feature type="region of interest" description="Disordered" evidence="1">
    <location>
        <begin position="79"/>
        <end position="99"/>
    </location>
</feature>
<evidence type="ECO:0000256" key="1">
    <source>
        <dbReference type="SAM" id="MobiDB-lite"/>
    </source>
</evidence>
<proteinExistence type="predicted"/>
<keyword evidence="4" id="KW-1185">Reference proteome</keyword>
<organism evidence="3 4">
    <name type="scientific">Sphingobium chungbukense</name>
    <dbReference type="NCBI Taxonomy" id="56193"/>
    <lineage>
        <taxon>Bacteria</taxon>
        <taxon>Pseudomonadati</taxon>
        <taxon>Pseudomonadota</taxon>
        <taxon>Alphaproteobacteria</taxon>
        <taxon>Sphingomonadales</taxon>
        <taxon>Sphingomonadaceae</taxon>
        <taxon>Sphingobium</taxon>
    </lineage>
</organism>
<evidence type="ECO:0008006" key="5">
    <source>
        <dbReference type="Google" id="ProtNLM"/>
    </source>
</evidence>
<feature type="signal peptide" evidence="2">
    <location>
        <begin position="1"/>
        <end position="22"/>
    </location>
</feature>
<feature type="compositionally biased region" description="Basic and acidic residues" evidence="1">
    <location>
        <begin position="86"/>
        <end position="97"/>
    </location>
</feature>
<keyword evidence="2" id="KW-0732">Signal</keyword>
<dbReference type="EMBL" id="LBIC01000003">
    <property type="protein sequence ID" value="KKW93056.1"/>
    <property type="molecule type" value="Genomic_DNA"/>
</dbReference>
<dbReference type="Proteomes" id="UP000033874">
    <property type="component" value="Unassembled WGS sequence"/>
</dbReference>
<evidence type="ECO:0000313" key="3">
    <source>
        <dbReference type="EMBL" id="KKW93056.1"/>
    </source>
</evidence>
<accession>A0A0M3AVW1</accession>
<sequence length="116" mass="12468">MPRYGLAAGTMALFLALTGCRAQPGAGHAEQTVECAIGIGADWTGHCPVERDGDLLTIRHADGGFRRFLIIQNGQSVMPADGAEESSNRRVDGDRTELSVGPDRYRLPARFGEVLK</sequence>
<dbReference type="PATRIC" id="fig|56193.3.peg.1526"/>
<protein>
    <recommendedName>
        <fullName evidence="5">Lipoprotein</fullName>
    </recommendedName>
</protein>
<gene>
    <name evidence="3" type="ORF">YP76_07385</name>
</gene>
<feature type="chain" id="PRO_5005650702" description="Lipoprotein" evidence="2">
    <location>
        <begin position="23"/>
        <end position="116"/>
    </location>
</feature>
<dbReference type="AlphaFoldDB" id="A0A0M3AVW1"/>